<proteinExistence type="predicted"/>
<sequence>MEVTGPTIGATQQSPDLVSDIAELRRAVQDLTTTGDALIVICSVSVDVSGPGFNVSQTRLLALALMSTLMLLVVDARYLPTRSDDLQKDHIRDILRGLFEKAEFEKSASNLLADLGSAYTLRGGAPLGSDIGAYAGSRAGAVRSGLLSRDMGA</sequence>
<dbReference type="Proteomes" id="UP000805193">
    <property type="component" value="Unassembled WGS sequence"/>
</dbReference>
<evidence type="ECO:0000313" key="1">
    <source>
        <dbReference type="EMBL" id="KAG0424839.1"/>
    </source>
</evidence>
<protein>
    <submittedName>
        <fullName evidence="1">Uncharacterized protein</fullName>
    </submittedName>
</protein>
<gene>
    <name evidence="1" type="ORF">HPB47_027959</name>
</gene>
<organism evidence="1 2">
    <name type="scientific">Ixodes persulcatus</name>
    <name type="common">Taiga tick</name>
    <dbReference type="NCBI Taxonomy" id="34615"/>
    <lineage>
        <taxon>Eukaryota</taxon>
        <taxon>Metazoa</taxon>
        <taxon>Ecdysozoa</taxon>
        <taxon>Arthropoda</taxon>
        <taxon>Chelicerata</taxon>
        <taxon>Arachnida</taxon>
        <taxon>Acari</taxon>
        <taxon>Parasitiformes</taxon>
        <taxon>Ixodida</taxon>
        <taxon>Ixodoidea</taxon>
        <taxon>Ixodidae</taxon>
        <taxon>Ixodinae</taxon>
        <taxon>Ixodes</taxon>
    </lineage>
</organism>
<evidence type="ECO:0000313" key="2">
    <source>
        <dbReference type="Proteomes" id="UP000805193"/>
    </source>
</evidence>
<reference evidence="1 2" key="1">
    <citation type="journal article" date="2020" name="Cell">
        <title>Large-Scale Comparative Analyses of Tick Genomes Elucidate Their Genetic Diversity and Vector Capacities.</title>
        <authorList>
            <consortium name="Tick Genome and Microbiome Consortium (TIGMIC)"/>
            <person name="Jia N."/>
            <person name="Wang J."/>
            <person name="Shi W."/>
            <person name="Du L."/>
            <person name="Sun Y."/>
            <person name="Zhan W."/>
            <person name="Jiang J.F."/>
            <person name="Wang Q."/>
            <person name="Zhang B."/>
            <person name="Ji P."/>
            <person name="Bell-Sakyi L."/>
            <person name="Cui X.M."/>
            <person name="Yuan T.T."/>
            <person name="Jiang B.G."/>
            <person name="Yang W.F."/>
            <person name="Lam T.T."/>
            <person name="Chang Q.C."/>
            <person name="Ding S.J."/>
            <person name="Wang X.J."/>
            <person name="Zhu J.G."/>
            <person name="Ruan X.D."/>
            <person name="Zhao L."/>
            <person name="Wei J.T."/>
            <person name="Ye R.Z."/>
            <person name="Que T.C."/>
            <person name="Du C.H."/>
            <person name="Zhou Y.H."/>
            <person name="Cheng J.X."/>
            <person name="Dai P.F."/>
            <person name="Guo W.B."/>
            <person name="Han X.H."/>
            <person name="Huang E.J."/>
            <person name="Li L.F."/>
            <person name="Wei W."/>
            <person name="Gao Y.C."/>
            <person name="Liu J.Z."/>
            <person name="Shao H.Z."/>
            <person name="Wang X."/>
            <person name="Wang C.C."/>
            <person name="Yang T.C."/>
            <person name="Huo Q.B."/>
            <person name="Li W."/>
            <person name="Chen H.Y."/>
            <person name="Chen S.E."/>
            <person name="Zhou L.G."/>
            <person name="Ni X.B."/>
            <person name="Tian J.H."/>
            <person name="Sheng Y."/>
            <person name="Liu T."/>
            <person name="Pan Y.S."/>
            <person name="Xia L.Y."/>
            <person name="Li J."/>
            <person name="Zhao F."/>
            <person name="Cao W.C."/>
        </authorList>
    </citation>
    <scope>NUCLEOTIDE SEQUENCE [LARGE SCALE GENOMIC DNA]</scope>
    <source>
        <strain evidence="1">Iper-2018</strain>
    </source>
</reference>
<name>A0AC60PUK4_IXOPE</name>
<accession>A0AC60PUK4</accession>
<comment type="caution">
    <text evidence="1">The sequence shown here is derived from an EMBL/GenBank/DDBJ whole genome shotgun (WGS) entry which is preliminary data.</text>
</comment>
<keyword evidence="2" id="KW-1185">Reference proteome</keyword>
<dbReference type="EMBL" id="JABSTQ010009929">
    <property type="protein sequence ID" value="KAG0424839.1"/>
    <property type="molecule type" value="Genomic_DNA"/>
</dbReference>